<gene>
    <name evidence="3" type="ORF">HUK82_13400</name>
</gene>
<dbReference type="InterPro" id="IPR052698">
    <property type="entry name" value="MoCofactor_Util/Proc"/>
</dbReference>
<feature type="domain" description="XdhC Rossmann" evidence="2">
    <location>
        <begin position="201"/>
        <end position="342"/>
    </location>
</feature>
<dbReference type="InterPro" id="IPR003777">
    <property type="entry name" value="XdhC_CoxI"/>
</dbReference>
<dbReference type="RefSeq" id="WP_176614438.1">
    <property type="nucleotide sequence ID" value="NZ_JABXXR010000144.1"/>
</dbReference>
<name>A0A850PJT7_9PROT</name>
<dbReference type="Proteomes" id="UP000585665">
    <property type="component" value="Unassembled WGS sequence"/>
</dbReference>
<proteinExistence type="predicted"/>
<evidence type="ECO:0000259" key="2">
    <source>
        <dbReference type="Pfam" id="PF13478"/>
    </source>
</evidence>
<sequence length="357" mass="36896">MTQPDADPATPADPLTLALARARAGRVAALCAVVGTWGSSPRPAGSLLFTDEDGHVEGSVSGGCVETDVILAAQDAMTDGQTRLLQYGVTSDRAWEVGLACGGKLDVLVQAVGSRTRPGTLDLATLEQLAARREARQAAALAIDLSGAPPVLVTPDALPTTLPADVRAAAGRALQNGMSVRVADGTDPGWFVHAFVPRPRLLIVGAVHIAQALAVVGRQAGFDVAVIDPRGALATQTRFPGIPLLSDWPDVALAELGIDAQTAIVTLTHDAKLDDPALLTALASPAFYIGALGSRKTQASRIERLREHGVSDDAIARMRGPVGLAIGALGASEIALSIMAEIIAVRRGAPLAERRGW</sequence>
<protein>
    <submittedName>
        <fullName evidence="3">XdhC family protein</fullName>
    </submittedName>
</protein>
<dbReference type="InterPro" id="IPR027051">
    <property type="entry name" value="XdhC_Rossmann_dom"/>
</dbReference>
<dbReference type="EMBL" id="JABXXR010000144">
    <property type="protein sequence ID" value="NVN41551.1"/>
    <property type="molecule type" value="Genomic_DNA"/>
</dbReference>
<accession>A0A850PJT7</accession>
<feature type="domain" description="XdhC- CoxI" evidence="1">
    <location>
        <begin position="23"/>
        <end position="88"/>
    </location>
</feature>
<dbReference type="Pfam" id="PF13478">
    <property type="entry name" value="XdhC_C"/>
    <property type="match status" value="1"/>
</dbReference>
<dbReference type="AlphaFoldDB" id="A0A850PJT7"/>
<evidence type="ECO:0000313" key="4">
    <source>
        <dbReference type="Proteomes" id="UP000585665"/>
    </source>
</evidence>
<evidence type="ECO:0000313" key="3">
    <source>
        <dbReference type="EMBL" id="NVN41551.1"/>
    </source>
</evidence>
<dbReference type="Gene3D" id="3.40.50.720">
    <property type="entry name" value="NAD(P)-binding Rossmann-like Domain"/>
    <property type="match status" value="1"/>
</dbReference>
<dbReference type="PANTHER" id="PTHR30388:SF4">
    <property type="entry name" value="MOLYBDENUM COFACTOR INSERTION CHAPERONE PAOD"/>
    <property type="match status" value="1"/>
</dbReference>
<dbReference type="PANTHER" id="PTHR30388">
    <property type="entry name" value="ALDEHYDE OXIDOREDUCTASE MOLYBDENUM COFACTOR ASSEMBLY PROTEIN"/>
    <property type="match status" value="1"/>
</dbReference>
<keyword evidence="4" id="KW-1185">Reference proteome</keyword>
<dbReference type="Pfam" id="PF02625">
    <property type="entry name" value="XdhC_CoxI"/>
    <property type="match status" value="1"/>
</dbReference>
<evidence type="ECO:0000259" key="1">
    <source>
        <dbReference type="Pfam" id="PF02625"/>
    </source>
</evidence>
<organism evidence="3 4">
    <name type="scientific">Ameyamaea chiangmaiensis</name>
    <dbReference type="NCBI Taxonomy" id="442969"/>
    <lineage>
        <taxon>Bacteria</taxon>
        <taxon>Pseudomonadati</taxon>
        <taxon>Pseudomonadota</taxon>
        <taxon>Alphaproteobacteria</taxon>
        <taxon>Acetobacterales</taxon>
        <taxon>Acetobacteraceae</taxon>
        <taxon>Ameyamaea</taxon>
    </lineage>
</organism>
<reference evidence="3 4" key="1">
    <citation type="submission" date="2020-06" db="EMBL/GenBank/DDBJ databases">
        <title>Description of novel acetic acid bacteria.</title>
        <authorList>
            <person name="Sombolestani A."/>
        </authorList>
    </citation>
    <scope>NUCLEOTIDE SEQUENCE [LARGE SCALE GENOMIC DNA]</scope>
    <source>
        <strain evidence="3 4">LMG 27010</strain>
    </source>
</reference>
<comment type="caution">
    <text evidence="3">The sequence shown here is derived from an EMBL/GenBank/DDBJ whole genome shotgun (WGS) entry which is preliminary data.</text>
</comment>